<dbReference type="Gene3D" id="2.40.50.40">
    <property type="match status" value="1"/>
</dbReference>
<protein>
    <recommendedName>
        <fullName evidence="2">Integrase catalytic domain-containing protein</fullName>
    </recommendedName>
</protein>
<evidence type="ECO:0000313" key="4">
    <source>
        <dbReference type="Proteomes" id="UP000765509"/>
    </source>
</evidence>
<accession>A0A9Q3GWK6</accession>
<dbReference type="InterPro" id="IPR050951">
    <property type="entry name" value="Retrovirus_Pol_polyprotein"/>
</dbReference>
<dbReference type="CDD" id="cd00024">
    <property type="entry name" value="CD_CSD"/>
    <property type="match status" value="1"/>
</dbReference>
<dbReference type="Pfam" id="PF00665">
    <property type="entry name" value="rve"/>
    <property type="match status" value="1"/>
</dbReference>
<gene>
    <name evidence="3" type="ORF">O181_022678</name>
</gene>
<dbReference type="InterPro" id="IPR036397">
    <property type="entry name" value="RNaseH_sf"/>
</dbReference>
<name>A0A9Q3GWK6_9BASI</name>
<evidence type="ECO:0000313" key="3">
    <source>
        <dbReference type="EMBL" id="MBW0482963.1"/>
    </source>
</evidence>
<dbReference type="AlphaFoldDB" id="A0A9Q3GWK6"/>
<dbReference type="GO" id="GO:0003723">
    <property type="term" value="F:RNA binding"/>
    <property type="evidence" value="ECO:0007669"/>
    <property type="project" value="UniProtKB-KW"/>
</dbReference>
<proteinExistence type="predicted"/>
<dbReference type="EMBL" id="AVOT02007017">
    <property type="protein sequence ID" value="MBW0482963.1"/>
    <property type="molecule type" value="Genomic_DNA"/>
</dbReference>
<dbReference type="InterPro" id="IPR012337">
    <property type="entry name" value="RNaseH-like_sf"/>
</dbReference>
<dbReference type="PROSITE" id="PS50994">
    <property type="entry name" value="INTEGRASE"/>
    <property type="match status" value="1"/>
</dbReference>
<keyword evidence="1" id="KW-0694">RNA-binding</keyword>
<evidence type="ECO:0000256" key="1">
    <source>
        <dbReference type="ARBA" id="ARBA00022884"/>
    </source>
</evidence>
<dbReference type="GO" id="GO:0005634">
    <property type="term" value="C:nucleus"/>
    <property type="evidence" value="ECO:0007669"/>
    <property type="project" value="UniProtKB-ARBA"/>
</dbReference>
<dbReference type="InterPro" id="IPR001584">
    <property type="entry name" value="Integrase_cat-core"/>
</dbReference>
<dbReference type="Gene3D" id="3.30.420.10">
    <property type="entry name" value="Ribonuclease H-like superfamily/Ribonuclease H"/>
    <property type="match status" value="1"/>
</dbReference>
<sequence>MIHIQEPKSPWEVVHMDWVTELPTSGDKSYNACLVLVDRYRKTPISLPCHKDDTAMDTALLLWSRDFSHTGLFKNIISDRDPKFTSALWTNLHRLFGTKLSFSTAYHPQTDGLAERMIQTLEDMIRRFCAYGLKFKDSDGFTHDWCTLIPALELAYKTSVHSSTGKTPAIFKIMLDKVKHHAKQIQVELSGELENKHPTFPVSLIKPYQPAEKELYPLRKPTSLTVPPVEQDEDKKIKKVIKERRLRGKNQREYLVRYRNPVHEDEWLAESEIPDSDKLLRRFRHERRPQA</sequence>
<dbReference type="PANTHER" id="PTHR37984">
    <property type="entry name" value="PROTEIN CBG26694"/>
    <property type="match status" value="1"/>
</dbReference>
<reference evidence="3" key="1">
    <citation type="submission" date="2021-03" db="EMBL/GenBank/DDBJ databases">
        <title>Draft genome sequence of rust myrtle Austropuccinia psidii MF-1, a brazilian biotype.</title>
        <authorList>
            <person name="Quecine M.C."/>
            <person name="Pachon D.M.R."/>
            <person name="Bonatelli M.L."/>
            <person name="Correr F.H."/>
            <person name="Franceschini L.M."/>
            <person name="Leite T.F."/>
            <person name="Margarido G.R.A."/>
            <person name="Almeida C.A."/>
            <person name="Ferrarezi J.A."/>
            <person name="Labate C.A."/>
        </authorList>
    </citation>
    <scope>NUCLEOTIDE SEQUENCE</scope>
    <source>
        <strain evidence="3">MF-1</strain>
    </source>
</reference>
<dbReference type="SUPFAM" id="SSF54160">
    <property type="entry name" value="Chromo domain-like"/>
    <property type="match status" value="1"/>
</dbReference>
<dbReference type="PANTHER" id="PTHR37984:SF5">
    <property type="entry name" value="PROTEIN NYNRIN-LIKE"/>
    <property type="match status" value="1"/>
</dbReference>
<keyword evidence="4" id="KW-1185">Reference proteome</keyword>
<dbReference type="SUPFAM" id="SSF53098">
    <property type="entry name" value="Ribonuclease H-like"/>
    <property type="match status" value="1"/>
</dbReference>
<feature type="domain" description="Integrase catalytic" evidence="2">
    <location>
        <begin position="6"/>
        <end position="176"/>
    </location>
</feature>
<dbReference type="Proteomes" id="UP000765509">
    <property type="component" value="Unassembled WGS sequence"/>
</dbReference>
<organism evidence="3 4">
    <name type="scientific">Austropuccinia psidii MF-1</name>
    <dbReference type="NCBI Taxonomy" id="1389203"/>
    <lineage>
        <taxon>Eukaryota</taxon>
        <taxon>Fungi</taxon>
        <taxon>Dikarya</taxon>
        <taxon>Basidiomycota</taxon>
        <taxon>Pucciniomycotina</taxon>
        <taxon>Pucciniomycetes</taxon>
        <taxon>Pucciniales</taxon>
        <taxon>Sphaerophragmiaceae</taxon>
        <taxon>Austropuccinia</taxon>
    </lineage>
</organism>
<dbReference type="InterPro" id="IPR016197">
    <property type="entry name" value="Chromo-like_dom_sf"/>
</dbReference>
<evidence type="ECO:0000259" key="2">
    <source>
        <dbReference type="PROSITE" id="PS50994"/>
    </source>
</evidence>
<dbReference type="GO" id="GO:0015074">
    <property type="term" value="P:DNA integration"/>
    <property type="evidence" value="ECO:0007669"/>
    <property type="project" value="InterPro"/>
</dbReference>
<comment type="caution">
    <text evidence="3">The sequence shown here is derived from an EMBL/GenBank/DDBJ whole genome shotgun (WGS) entry which is preliminary data.</text>
</comment>